<comment type="caution">
    <text evidence="1">The sequence shown here is derived from an EMBL/GenBank/DDBJ whole genome shotgun (WGS) entry which is preliminary data.</text>
</comment>
<dbReference type="Proteomes" id="UP000729402">
    <property type="component" value="Unassembled WGS sequence"/>
</dbReference>
<sequence>MAEEVAAGGAELLLPDEFLYDDFFTVEEKAAVAAKSESDEEDGLDGLALRMAGLLAGDGRKGTVSKVDDSAGSPQSTLCGLLVSGVDSPNRLASHVSSPPSSPFEQPPADPWELLFEAAGQVARLRLNTIAVPNRVYAPNIHGHFVPLAREPSPPVQTPKAAGALQYAPNNMLTQRQVQAAHFHFLKQRQLFKQQRERQHAAAAAAAWGTHRDGVGGHLGMNSSPWPPLQKPQKQAAGMRAVFLAPPGVKSECTGTGVFIPRQAGALAEPKKKPSKPSPGALFPATFRCTTFFSAESRWLRLCSGCSPVLLPARVVQALNLNVDDLGARPCFPGGYVLDQHALASRSNAMRASQKRLQHHLHASSAPLPALEGARAINLPQEWMY</sequence>
<keyword evidence="2" id="KW-1185">Reference proteome</keyword>
<organism evidence="1 2">
    <name type="scientific">Zizania palustris</name>
    <name type="common">Northern wild rice</name>
    <dbReference type="NCBI Taxonomy" id="103762"/>
    <lineage>
        <taxon>Eukaryota</taxon>
        <taxon>Viridiplantae</taxon>
        <taxon>Streptophyta</taxon>
        <taxon>Embryophyta</taxon>
        <taxon>Tracheophyta</taxon>
        <taxon>Spermatophyta</taxon>
        <taxon>Magnoliopsida</taxon>
        <taxon>Liliopsida</taxon>
        <taxon>Poales</taxon>
        <taxon>Poaceae</taxon>
        <taxon>BOP clade</taxon>
        <taxon>Oryzoideae</taxon>
        <taxon>Oryzeae</taxon>
        <taxon>Zizaniinae</taxon>
        <taxon>Zizania</taxon>
    </lineage>
</organism>
<reference evidence="1" key="2">
    <citation type="submission" date="2021-02" db="EMBL/GenBank/DDBJ databases">
        <authorList>
            <person name="Kimball J.A."/>
            <person name="Haas M.W."/>
            <person name="Macchietto M."/>
            <person name="Kono T."/>
            <person name="Duquette J."/>
            <person name="Shao M."/>
        </authorList>
    </citation>
    <scope>NUCLEOTIDE SEQUENCE</scope>
    <source>
        <tissue evidence="1">Fresh leaf tissue</tissue>
    </source>
</reference>
<name>A0A8J5S4D9_ZIZPA</name>
<evidence type="ECO:0000313" key="1">
    <source>
        <dbReference type="EMBL" id="KAG8054745.1"/>
    </source>
</evidence>
<protein>
    <submittedName>
        <fullName evidence="1">Uncharacterized protein</fullName>
    </submittedName>
</protein>
<dbReference type="PANTHER" id="PTHR33356">
    <property type="entry name" value="TIP41-LIKE PROTEIN"/>
    <property type="match status" value="1"/>
</dbReference>
<dbReference type="OrthoDB" id="747893at2759"/>
<dbReference type="EMBL" id="JAAALK010000288">
    <property type="protein sequence ID" value="KAG8054745.1"/>
    <property type="molecule type" value="Genomic_DNA"/>
</dbReference>
<gene>
    <name evidence="1" type="ORF">GUJ93_ZPchr0001g32639</name>
</gene>
<accession>A0A8J5S4D9</accession>
<proteinExistence type="predicted"/>
<evidence type="ECO:0000313" key="2">
    <source>
        <dbReference type="Proteomes" id="UP000729402"/>
    </source>
</evidence>
<dbReference type="PANTHER" id="PTHR33356:SF5">
    <property type="entry name" value="TIP41-LIKE PROTEIN"/>
    <property type="match status" value="1"/>
</dbReference>
<reference evidence="1" key="1">
    <citation type="journal article" date="2021" name="bioRxiv">
        <title>Whole Genome Assembly and Annotation of Northern Wild Rice, Zizania palustris L., Supports a Whole Genome Duplication in the Zizania Genus.</title>
        <authorList>
            <person name="Haas M."/>
            <person name="Kono T."/>
            <person name="Macchietto M."/>
            <person name="Millas R."/>
            <person name="McGilp L."/>
            <person name="Shao M."/>
            <person name="Duquette J."/>
            <person name="Hirsch C.N."/>
            <person name="Kimball J."/>
        </authorList>
    </citation>
    <scope>NUCLEOTIDE SEQUENCE</scope>
    <source>
        <tissue evidence="1">Fresh leaf tissue</tissue>
    </source>
</reference>
<dbReference type="AlphaFoldDB" id="A0A8J5S4D9"/>